<evidence type="ECO:0000313" key="3">
    <source>
        <dbReference type="Proteomes" id="UP000228528"/>
    </source>
</evidence>
<evidence type="ECO:0000313" key="2">
    <source>
        <dbReference type="EMBL" id="PIR77433.1"/>
    </source>
</evidence>
<feature type="transmembrane region" description="Helical" evidence="1">
    <location>
        <begin position="6"/>
        <end position="22"/>
    </location>
</feature>
<proteinExistence type="predicted"/>
<accession>A0A2M6P121</accession>
<dbReference type="Proteomes" id="UP000228528">
    <property type="component" value="Unassembled WGS sequence"/>
</dbReference>
<keyword evidence="1" id="KW-0812">Transmembrane</keyword>
<comment type="caution">
    <text evidence="2">The sequence shown here is derived from an EMBL/GenBank/DDBJ whole genome shotgun (WGS) entry which is preliminary data.</text>
</comment>
<dbReference type="AlphaFoldDB" id="A0A2M6P121"/>
<feature type="transmembrane region" description="Helical" evidence="1">
    <location>
        <begin position="51"/>
        <end position="69"/>
    </location>
</feature>
<gene>
    <name evidence="2" type="ORF">COU30_02530</name>
</gene>
<evidence type="ECO:0000256" key="1">
    <source>
        <dbReference type="SAM" id="Phobius"/>
    </source>
</evidence>
<keyword evidence="1" id="KW-1133">Transmembrane helix</keyword>
<dbReference type="EMBL" id="PFBW01000109">
    <property type="protein sequence ID" value="PIR77433.1"/>
    <property type="molecule type" value="Genomic_DNA"/>
</dbReference>
<keyword evidence="1" id="KW-0472">Membrane</keyword>
<sequence length="72" mass="8058">MYIVKLIGAIGLVLISVGIIIKKRKTQDILYIIGGLCLEVYSLYIGDIVFIILQIVFTLTAIYNLSKVVKKK</sequence>
<reference evidence="3" key="1">
    <citation type="submission" date="2017-09" db="EMBL/GenBank/DDBJ databases">
        <title>Depth-based differentiation of microbial function through sediment-hosted aquifers and enrichment of novel symbionts in the deep terrestrial subsurface.</title>
        <authorList>
            <person name="Probst A.J."/>
            <person name="Ladd B."/>
            <person name="Jarett J.K."/>
            <person name="Geller-Mcgrath D.E."/>
            <person name="Sieber C.M.K."/>
            <person name="Emerson J.B."/>
            <person name="Anantharaman K."/>
            <person name="Thomas B.C."/>
            <person name="Malmstrom R."/>
            <person name="Stieglmeier M."/>
            <person name="Klingl A."/>
            <person name="Woyke T."/>
            <person name="Ryan C.M."/>
            <person name="Banfield J.F."/>
        </authorList>
    </citation>
    <scope>NUCLEOTIDE SEQUENCE [LARGE SCALE GENOMIC DNA]</scope>
</reference>
<protein>
    <submittedName>
        <fullName evidence="2">Uncharacterized protein</fullName>
    </submittedName>
</protein>
<organism evidence="2 3">
    <name type="scientific">Candidatus Magasanikbacteria bacterium CG10_big_fil_rev_8_21_14_0_10_38_6</name>
    <dbReference type="NCBI Taxonomy" id="1974647"/>
    <lineage>
        <taxon>Bacteria</taxon>
        <taxon>Candidatus Magasanikiibacteriota</taxon>
    </lineage>
</organism>
<name>A0A2M6P121_9BACT</name>